<keyword evidence="4" id="KW-0804">Transcription</keyword>
<dbReference type="InterPro" id="IPR001138">
    <property type="entry name" value="Zn2Cys6_DnaBD"/>
</dbReference>
<dbReference type="SMART" id="SM00066">
    <property type="entry name" value="GAL4"/>
    <property type="match status" value="1"/>
</dbReference>
<dbReference type="CDD" id="cd00067">
    <property type="entry name" value="GAL4"/>
    <property type="match status" value="1"/>
</dbReference>
<feature type="domain" description="Zn(2)-C6 fungal-type" evidence="7">
    <location>
        <begin position="55"/>
        <end position="85"/>
    </location>
</feature>
<feature type="compositionally biased region" description="Basic residues" evidence="6">
    <location>
        <begin position="95"/>
        <end position="105"/>
    </location>
</feature>
<dbReference type="PROSITE" id="PS50048">
    <property type="entry name" value="ZN2_CY6_FUNGAL_2"/>
    <property type="match status" value="1"/>
</dbReference>
<name>A0A6G1I8D9_9PEZI</name>
<keyword evidence="5" id="KW-0539">Nucleus</keyword>
<sequence length="158" mass="16678">MNGTAGASSSSGPSSAPNTGITVSTTDSSTASGSGSATQRRGHVRKESSGHICTACDQCYRCKVRCSGERPTCERCQRNNSACTYSTGKPLGKPKGSKNKVKRLKTPQESEQQTAIAPADSNHHFDPRHLSTSPRKRSSDGALPLVRVLCPAACRREG</sequence>
<evidence type="ECO:0000259" key="7">
    <source>
        <dbReference type="PROSITE" id="PS50048"/>
    </source>
</evidence>
<keyword evidence="3" id="KW-0238">DNA-binding</keyword>
<dbReference type="PANTHER" id="PTHR31069:SF31">
    <property type="entry name" value="MONODICTYPHENONE CLUSTER TRANSCRIPTION FACTOR-RELATED"/>
    <property type="match status" value="1"/>
</dbReference>
<dbReference type="GO" id="GO:0008270">
    <property type="term" value="F:zinc ion binding"/>
    <property type="evidence" value="ECO:0007669"/>
    <property type="project" value="InterPro"/>
</dbReference>
<evidence type="ECO:0000256" key="4">
    <source>
        <dbReference type="ARBA" id="ARBA00023163"/>
    </source>
</evidence>
<dbReference type="Proteomes" id="UP000799640">
    <property type="component" value="Unassembled WGS sequence"/>
</dbReference>
<dbReference type="GO" id="GO:0003677">
    <property type="term" value="F:DNA binding"/>
    <property type="evidence" value="ECO:0007669"/>
    <property type="project" value="UniProtKB-KW"/>
</dbReference>
<feature type="region of interest" description="Disordered" evidence="6">
    <location>
        <begin position="86"/>
        <end position="140"/>
    </location>
</feature>
<evidence type="ECO:0000256" key="5">
    <source>
        <dbReference type="ARBA" id="ARBA00023242"/>
    </source>
</evidence>
<dbReference type="EMBL" id="ML996688">
    <property type="protein sequence ID" value="KAF2404532.1"/>
    <property type="molecule type" value="Genomic_DNA"/>
</dbReference>
<proteinExistence type="predicted"/>
<evidence type="ECO:0000313" key="8">
    <source>
        <dbReference type="EMBL" id="KAF2404532.1"/>
    </source>
</evidence>
<keyword evidence="9" id="KW-1185">Reference proteome</keyword>
<dbReference type="Gene3D" id="4.10.240.10">
    <property type="entry name" value="Zn(2)-C6 fungal-type DNA-binding domain"/>
    <property type="match status" value="1"/>
</dbReference>
<dbReference type="Pfam" id="PF00172">
    <property type="entry name" value="Zn_clus"/>
    <property type="match status" value="1"/>
</dbReference>
<feature type="compositionally biased region" description="Low complexity" evidence="6">
    <location>
        <begin position="1"/>
        <end position="38"/>
    </location>
</feature>
<evidence type="ECO:0000256" key="3">
    <source>
        <dbReference type="ARBA" id="ARBA00023125"/>
    </source>
</evidence>
<reference evidence="8" key="1">
    <citation type="journal article" date="2020" name="Stud. Mycol.">
        <title>101 Dothideomycetes genomes: a test case for predicting lifestyles and emergence of pathogens.</title>
        <authorList>
            <person name="Haridas S."/>
            <person name="Albert R."/>
            <person name="Binder M."/>
            <person name="Bloem J."/>
            <person name="Labutti K."/>
            <person name="Salamov A."/>
            <person name="Andreopoulos B."/>
            <person name="Baker S."/>
            <person name="Barry K."/>
            <person name="Bills G."/>
            <person name="Bluhm B."/>
            <person name="Cannon C."/>
            <person name="Castanera R."/>
            <person name="Culley D."/>
            <person name="Daum C."/>
            <person name="Ezra D."/>
            <person name="Gonzalez J."/>
            <person name="Henrissat B."/>
            <person name="Kuo A."/>
            <person name="Liang C."/>
            <person name="Lipzen A."/>
            <person name="Lutzoni F."/>
            <person name="Magnuson J."/>
            <person name="Mondo S."/>
            <person name="Nolan M."/>
            <person name="Ohm R."/>
            <person name="Pangilinan J."/>
            <person name="Park H.-J."/>
            <person name="Ramirez L."/>
            <person name="Alfaro M."/>
            <person name="Sun H."/>
            <person name="Tritt A."/>
            <person name="Yoshinaga Y."/>
            <person name="Zwiers L.-H."/>
            <person name="Turgeon B."/>
            <person name="Goodwin S."/>
            <person name="Spatafora J."/>
            <person name="Crous P."/>
            <person name="Grigoriev I."/>
        </authorList>
    </citation>
    <scope>NUCLEOTIDE SEQUENCE</scope>
    <source>
        <strain evidence="8">CBS 262.69</strain>
    </source>
</reference>
<dbReference type="OrthoDB" id="4356994at2759"/>
<dbReference type="InterPro" id="IPR036864">
    <property type="entry name" value="Zn2-C6_fun-type_DNA-bd_sf"/>
</dbReference>
<gene>
    <name evidence="8" type="ORF">EJ06DRAFT_526610</name>
</gene>
<dbReference type="GO" id="GO:0000981">
    <property type="term" value="F:DNA-binding transcription factor activity, RNA polymerase II-specific"/>
    <property type="evidence" value="ECO:0007669"/>
    <property type="project" value="InterPro"/>
</dbReference>
<dbReference type="PANTHER" id="PTHR31069">
    <property type="entry name" value="OLEATE-ACTIVATED TRANSCRIPTION FACTOR 1-RELATED"/>
    <property type="match status" value="1"/>
</dbReference>
<evidence type="ECO:0000313" key="9">
    <source>
        <dbReference type="Proteomes" id="UP000799640"/>
    </source>
</evidence>
<dbReference type="InterPro" id="IPR050675">
    <property type="entry name" value="OAF3"/>
</dbReference>
<feature type="region of interest" description="Disordered" evidence="6">
    <location>
        <begin position="1"/>
        <end position="50"/>
    </location>
</feature>
<dbReference type="AlphaFoldDB" id="A0A6G1I8D9"/>
<protein>
    <recommendedName>
        <fullName evidence="7">Zn(2)-C6 fungal-type domain-containing protein</fullName>
    </recommendedName>
</protein>
<dbReference type="SUPFAM" id="SSF57701">
    <property type="entry name" value="Zn2/Cys6 DNA-binding domain"/>
    <property type="match status" value="1"/>
</dbReference>
<evidence type="ECO:0000256" key="2">
    <source>
        <dbReference type="ARBA" id="ARBA00023015"/>
    </source>
</evidence>
<keyword evidence="2" id="KW-0805">Transcription regulation</keyword>
<evidence type="ECO:0000256" key="1">
    <source>
        <dbReference type="ARBA" id="ARBA00022723"/>
    </source>
</evidence>
<organism evidence="8 9">
    <name type="scientific">Trichodelitschia bisporula</name>
    <dbReference type="NCBI Taxonomy" id="703511"/>
    <lineage>
        <taxon>Eukaryota</taxon>
        <taxon>Fungi</taxon>
        <taxon>Dikarya</taxon>
        <taxon>Ascomycota</taxon>
        <taxon>Pezizomycotina</taxon>
        <taxon>Dothideomycetes</taxon>
        <taxon>Dothideomycetes incertae sedis</taxon>
        <taxon>Phaeotrichales</taxon>
        <taxon>Phaeotrichaceae</taxon>
        <taxon>Trichodelitschia</taxon>
    </lineage>
</organism>
<evidence type="ECO:0000256" key="6">
    <source>
        <dbReference type="SAM" id="MobiDB-lite"/>
    </source>
</evidence>
<accession>A0A6G1I8D9</accession>
<keyword evidence="1" id="KW-0479">Metal-binding</keyword>